<comment type="caution">
    <text evidence="2">The sequence shown here is derived from an EMBL/GenBank/DDBJ whole genome shotgun (WGS) entry which is preliminary data.</text>
</comment>
<sequence length="71" mass="7846">MPWNDLSRGAVHQTDGPDEGAERIGINPVASGVRTEDEFWMPAWADDDQLSTRTVTISRLRGARLHPTLAC</sequence>
<organism evidence="2 3">
    <name type="scientific">Streptomyces vulcanius</name>
    <dbReference type="NCBI Taxonomy" id="1441876"/>
    <lineage>
        <taxon>Bacteria</taxon>
        <taxon>Bacillati</taxon>
        <taxon>Actinomycetota</taxon>
        <taxon>Actinomycetes</taxon>
        <taxon>Kitasatosporales</taxon>
        <taxon>Streptomycetaceae</taxon>
        <taxon>Streptomyces</taxon>
    </lineage>
</organism>
<evidence type="ECO:0000313" key="2">
    <source>
        <dbReference type="EMBL" id="MFC4502387.1"/>
    </source>
</evidence>
<dbReference type="Proteomes" id="UP001595839">
    <property type="component" value="Unassembled WGS sequence"/>
</dbReference>
<keyword evidence="3" id="KW-1185">Reference proteome</keyword>
<evidence type="ECO:0000313" key="3">
    <source>
        <dbReference type="Proteomes" id="UP001595839"/>
    </source>
</evidence>
<accession>A0ABV9ARC7</accession>
<name>A0ABV9ARC7_9ACTN</name>
<protein>
    <submittedName>
        <fullName evidence="2">Uncharacterized protein</fullName>
    </submittedName>
</protein>
<evidence type="ECO:0000256" key="1">
    <source>
        <dbReference type="SAM" id="MobiDB-lite"/>
    </source>
</evidence>
<gene>
    <name evidence="2" type="ORF">ACFPIH_23120</name>
</gene>
<dbReference type="RefSeq" id="WP_381175136.1">
    <property type="nucleotide sequence ID" value="NZ_JBHSFK010000015.1"/>
</dbReference>
<feature type="region of interest" description="Disordered" evidence="1">
    <location>
        <begin position="1"/>
        <end position="26"/>
    </location>
</feature>
<dbReference type="EMBL" id="JBHSFK010000015">
    <property type="protein sequence ID" value="MFC4502387.1"/>
    <property type="molecule type" value="Genomic_DNA"/>
</dbReference>
<proteinExistence type="predicted"/>
<reference evidence="3" key="1">
    <citation type="journal article" date="2019" name="Int. J. Syst. Evol. Microbiol.">
        <title>The Global Catalogue of Microorganisms (GCM) 10K type strain sequencing project: providing services to taxonomists for standard genome sequencing and annotation.</title>
        <authorList>
            <consortium name="The Broad Institute Genomics Platform"/>
            <consortium name="The Broad Institute Genome Sequencing Center for Infectious Disease"/>
            <person name="Wu L."/>
            <person name="Ma J."/>
        </authorList>
    </citation>
    <scope>NUCLEOTIDE SEQUENCE [LARGE SCALE GENOMIC DNA]</scope>
    <source>
        <strain evidence="3">CGMCC 4.7177</strain>
    </source>
</reference>